<dbReference type="GO" id="GO:0006281">
    <property type="term" value="P:DNA repair"/>
    <property type="evidence" value="ECO:0007669"/>
    <property type="project" value="UniProtKB-ARBA"/>
</dbReference>
<evidence type="ECO:0000313" key="3">
    <source>
        <dbReference type="Proteomes" id="UP001208570"/>
    </source>
</evidence>
<dbReference type="InterPro" id="IPR011335">
    <property type="entry name" value="Restrct_endonuc-II-like"/>
</dbReference>
<feature type="domain" description="YqaJ viral recombinase" evidence="1">
    <location>
        <begin position="27"/>
        <end position="142"/>
    </location>
</feature>
<dbReference type="AlphaFoldDB" id="A0AAD9IU82"/>
<evidence type="ECO:0000259" key="1">
    <source>
        <dbReference type="Pfam" id="PF09588"/>
    </source>
</evidence>
<dbReference type="Gene3D" id="3.90.320.10">
    <property type="match status" value="1"/>
</dbReference>
<proteinExistence type="predicted"/>
<dbReference type="EMBL" id="JAODUP010001201">
    <property type="protein sequence ID" value="KAK2140939.1"/>
    <property type="molecule type" value="Genomic_DNA"/>
</dbReference>
<dbReference type="InterPro" id="IPR011604">
    <property type="entry name" value="PDDEXK-like_dom_sf"/>
</dbReference>
<keyword evidence="3" id="KW-1185">Reference proteome</keyword>
<dbReference type="SUPFAM" id="SSF52980">
    <property type="entry name" value="Restriction endonuclease-like"/>
    <property type="match status" value="1"/>
</dbReference>
<reference evidence="2" key="1">
    <citation type="journal article" date="2023" name="Mol. Biol. Evol.">
        <title>Third-Generation Sequencing Reveals the Adaptive Role of the Epigenome in Three Deep-Sea Polychaetes.</title>
        <authorList>
            <person name="Perez M."/>
            <person name="Aroh O."/>
            <person name="Sun Y."/>
            <person name="Lan Y."/>
            <person name="Juniper S.K."/>
            <person name="Young C.R."/>
            <person name="Angers B."/>
            <person name="Qian P.Y."/>
        </authorList>
    </citation>
    <scope>NUCLEOTIDE SEQUENCE</scope>
    <source>
        <strain evidence="2">P08H-3</strain>
    </source>
</reference>
<organism evidence="2 3">
    <name type="scientific">Paralvinella palmiformis</name>
    <dbReference type="NCBI Taxonomy" id="53620"/>
    <lineage>
        <taxon>Eukaryota</taxon>
        <taxon>Metazoa</taxon>
        <taxon>Spiralia</taxon>
        <taxon>Lophotrochozoa</taxon>
        <taxon>Annelida</taxon>
        <taxon>Polychaeta</taxon>
        <taxon>Sedentaria</taxon>
        <taxon>Canalipalpata</taxon>
        <taxon>Terebellida</taxon>
        <taxon>Terebelliformia</taxon>
        <taxon>Alvinellidae</taxon>
        <taxon>Paralvinella</taxon>
    </lineage>
</organism>
<dbReference type="PANTHER" id="PTHR47526">
    <property type="entry name" value="ATP-DEPENDENT DNA HELICASE"/>
    <property type="match status" value="1"/>
</dbReference>
<accession>A0AAD9IU82</accession>
<name>A0AAD9IU82_9ANNE</name>
<gene>
    <name evidence="2" type="ORF">LSH36_1201g00050</name>
</gene>
<protein>
    <recommendedName>
        <fullName evidence="1">YqaJ viral recombinase domain-containing protein</fullName>
    </recommendedName>
</protein>
<dbReference type="CDD" id="cd22343">
    <property type="entry name" value="PDDEXK_lambda_exonuclease-like"/>
    <property type="match status" value="1"/>
</dbReference>
<comment type="caution">
    <text evidence="2">The sequence shown here is derived from an EMBL/GenBank/DDBJ whole genome shotgun (WGS) entry which is preliminary data.</text>
</comment>
<sequence length="191" mass="21844">MKAICRTSVEKPAGSPIKAICYPDTVRFRTKATKWCCQHEEDGLAAYMSRMEQSHDSFKVEKSGSVISSDYPHIGASHDSMVECNCCGKGTVEVKCPYCVRDKEIPECLEKVSCKENVARKIQLRKSHQYYYQIQTQAFVCNVNYCDSVIWTEEGLHHDRMEPDHALWDEICERATGFFKRAVLPELAGKY</sequence>
<evidence type="ECO:0000313" key="2">
    <source>
        <dbReference type="EMBL" id="KAK2140939.1"/>
    </source>
</evidence>
<dbReference type="InterPro" id="IPR019080">
    <property type="entry name" value="YqaJ_viral_recombinase"/>
</dbReference>
<dbReference type="Proteomes" id="UP001208570">
    <property type="component" value="Unassembled WGS sequence"/>
</dbReference>
<dbReference type="Pfam" id="PF09588">
    <property type="entry name" value="YqaJ"/>
    <property type="match status" value="1"/>
</dbReference>
<dbReference type="PANTHER" id="PTHR47526:SF4">
    <property type="entry name" value="SWIM-TYPE DOMAIN-CONTAINING PROTEIN"/>
    <property type="match status" value="1"/>
</dbReference>